<evidence type="ECO:0000259" key="1">
    <source>
        <dbReference type="Pfam" id="PF24524"/>
    </source>
</evidence>
<dbReference type="Gene3D" id="3.40.630.90">
    <property type="match status" value="1"/>
</dbReference>
<reference evidence="3" key="1">
    <citation type="submission" date="2017-10" db="EMBL/GenBank/DDBJ databases">
        <title>Rapid genome shrinkage in a self-fertile nematode reveals novel sperm competition proteins.</title>
        <authorList>
            <person name="Yin D."/>
            <person name="Schwarz E.M."/>
            <person name="Thomas C.G."/>
            <person name="Felde R.L."/>
            <person name="Korf I.F."/>
            <person name="Cutter A.D."/>
            <person name="Schartner C.M."/>
            <person name="Ralston E.J."/>
            <person name="Meyer B.J."/>
            <person name="Haag E.S."/>
        </authorList>
    </citation>
    <scope>NUCLEOTIDE SEQUENCE [LARGE SCALE GENOMIC DNA]</scope>
    <source>
        <strain evidence="3">JU1422</strain>
    </source>
</reference>
<feature type="domain" description="DUF7596" evidence="1">
    <location>
        <begin position="37"/>
        <end position="181"/>
    </location>
</feature>
<dbReference type="OrthoDB" id="5801741at2759"/>
<comment type="caution">
    <text evidence="2">The sequence shown here is derived from an EMBL/GenBank/DDBJ whole genome shotgun (WGS) entry which is preliminary data.</text>
</comment>
<name>A0A2G5SN11_9PELO</name>
<sequence>MPPSLDLNMRTIMLHSTALVDIVNKTLPYQALGDSLLPVNNNAEFMSHTNAMTVTFTHDEQPVAFGSIVKCNERQAYVMLGEIDKKFEDKTVWIEEASVENKLNYVYKITKAVPLIDYSGECHFEQTFRNREEKPVHLHLLDLLINKSVGLVDMDISKNITVDFEKYSNFASWRDTVGFVVGDKHLFERITVNRFELLSFATDNSEVVVEDVNPEKISDVLDYDAEVSIYNREDFLTALLKTGGVSAKVAKENGQITGYIVNTKDNILQCYGENEKAHKALFSSAATNMNAKVNMYIRKESSPLIEQLCQTTESRVPITRLNTRVIVNTVKFGKVACLNMGLHLF</sequence>
<dbReference type="STRING" id="1611254.A0A2G5SN11"/>
<keyword evidence="3" id="KW-1185">Reference proteome</keyword>
<evidence type="ECO:0000313" key="2">
    <source>
        <dbReference type="EMBL" id="PIC16407.1"/>
    </source>
</evidence>
<dbReference type="InterPro" id="IPR056017">
    <property type="entry name" value="DUF7596"/>
</dbReference>
<organism evidence="2 3">
    <name type="scientific">Caenorhabditis nigoni</name>
    <dbReference type="NCBI Taxonomy" id="1611254"/>
    <lineage>
        <taxon>Eukaryota</taxon>
        <taxon>Metazoa</taxon>
        <taxon>Ecdysozoa</taxon>
        <taxon>Nematoda</taxon>
        <taxon>Chromadorea</taxon>
        <taxon>Rhabditida</taxon>
        <taxon>Rhabditina</taxon>
        <taxon>Rhabditomorpha</taxon>
        <taxon>Rhabditoidea</taxon>
        <taxon>Rhabditidae</taxon>
        <taxon>Peloderinae</taxon>
        <taxon>Caenorhabditis</taxon>
    </lineage>
</organism>
<dbReference type="EMBL" id="PDUG01000006">
    <property type="protein sequence ID" value="PIC16407.1"/>
    <property type="molecule type" value="Genomic_DNA"/>
</dbReference>
<dbReference type="Proteomes" id="UP000230233">
    <property type="component" value="Chromosome X"/>
</dbReference>
<dbReference type="Pfam" id="PF24524">
    <property type="entry name" value="DUF7596"/>
    <property type="match status" value="1"/>
</dbReference>
<accession>A0A2G5SN11</accession>
<protein>
    <recommendedName>
        <fullName evidence="1">DUF7596 domain-containing protein</fullName>
    </recommendedName>
</protein>
<dbReference type="AlphaFoldDB" id="A0A2G5SN11"/>
<proteinExistence type="predicted"/>
<evidence type="ECO:0000313" key="3">
    <source>
        <dbReference type="Proteomes" id="UP000230233"/>
    </source>
</evidence>
<gene>
    <name evidence="2" type="primary">Cni-T03G6.1</name>
    <name evidence="2" type="synonym">Cnig_chr_X.g23020</name>
    <name evidence="2" type="ORF">B9Z55_023020</name>
</gene>